<name>A0A2T1ER17_9CYAN</name>
<dbReference type="EMBL" id="PVWK01000010">
    <property type="protein sequence ID" value="PSB35187.1"/>
    <property type="molecule type" value="Genomic_DNA"/>
</dbReference>
<dbReference type="AlphaFoldDB" id="A0A2T1ER17"/>
<evidence type="ECO:0000313" key="2">
    <source>
        <dbReference type="EMBL" id="PSB35187.1"/>
    </source>
</evidence>
<dbReference type="Proteomes" id="UP000239576">
    <property type="component" value="Unassembled WGS sequence"/>
</dbReference>
<dbReference type="InterPro" id="IPR051918">
    <property type="entry name" value="STPP_CPPED1"/>
</dbReference>
<evidence type="ECO:0000256" key="1">
    <source>
        <dbReference type="SAM" id="Coils"/>
    </source>
</evidence>
<comment type="caution">
    <text evidence="2">The sequence shown here is derived from an EMBL/GenBank/DDBJ whole genome shotgun (WGS) entry which is preliminary data.</text>
</comment>
<feature type="coiled-coil region" evidence="1">
    <location>
        <begin position="299"/>
        <end position="326"/>
    </location>
</feature>
<reference evidence="2 3" key="2">
    <citation type="submission" date="2018-03" db="EMBL/GenBank/DDBJ databases">
        <title>The ancient ancestry and fast evolution of plastids.</title>
        <authorList>
            <person name="Moore K.R."/>
            <person name="Magnabosco C."/>
            <person name="Momper L."/>
            <person name="Gold D.A."/>
            <person name="Bosak T."/>
            <person name="Fournier G.P."/>
        </authorList>
    </citation>
    <scope>NUCLEOTIDE SEQUENCE [LARGE SCALE GENOMIC DNA]</scope>
    <source>
        <strain evidence="2 3">ULC18</strain>
    </source>
</reference>
<dbReference type="SUPFAM" id="SSF56300">
    <property type="entry name" value="Metallo-dependent phosphatases"/>
    <property type="match status" value="1"/>
</dbReference>
<gene>
    <name evidence="2" type="ORF">C7B82_01505</name>
</gene>
<keyword evidence="1" id="KW-0175">Coiled coil</keyword>
<dbReference type="Gene3D" id="3.60.21.10">
    <property type="match status" value="1"/>
</dbReference>
<dbReference type="RefSeq" id="WP_106254543.1">
    <property type="nucleotide sequence ID" value="NZ_CAWNSW010000022.1"/>
</dbReference>
<proteinExistence type="predicted"/>
<reference evidence="3" key="1">
    <citation type="submission" date="2018-02" db="EMBL/GenBank/DDBJ databases">
        <authorList>
            <person name="Moore K."/>
            <person name="Momper L."/>
        </authorList>
    </citation>
    <scope>NUCLEOTIDE SEQUENCE [LARGE SCALE GENOMIC DNA]</scope>
    <source>
        <strain evidence="3">ULC18</strain>
    </source>
</reference>
<evidence type="ECO:0000313" key="3">
    <source>
        <dbReference type="Proteomes" id="UP000239576"/>
    </source>
</evidence>
<dbReference type="OrthoDB" id="500534at2"/>
<accession>A0A2T1ER17</accession>
<dbReference type="PANTHER" id="PTHR43143:SF1">
    <property type="entry name" value="SERINE_THREONINE-PROTEIN PHOSPHATASE CPPED1"/>
    <property type="match status" value="1"/>
</dbReference>
<protein>
    <submittedName>
        <fullName evidence="2">Metallophosphoesterase</fullName>
    </submittedName>
</protein>
<keyword evidence="3" id="KW-1185">Reference proteome</keyword>
<dbReference type="PANTHER" id="PTHR43143">
    <property type="entry name" value="METALLOPHOSPHOESTERASE, CALCINEURIN SUPERFAMILY"/>
    <property type="match status" value="1"/>
</dbReference>
<sequence length="523" mass="60165">MEFVIDPPIATKIRKMEQRVRWREPAIEQRGIDQTRLVLDDGQDDKAEFSFMVLGDSGSGPHRGHNPQRRIAEQMLEHQEACRFVLHTGDVIYLTGSSAYYPPNFIEPYREFLVGGDNFKRLAYDRMVFNLPFLPIPGNHDYYDMPLLYGMLSQLTLPLRQLFQSSLDLDVSWRGSVQGNAYARAFLDYLKALKPAELEHHLDKHYTAKTETGRCLSYQPGHFTRLPNRYYTFRSGGVDFFALDSNTINAPIPLPDNPAGAKYRRHLEQQRDDVDNQVQEILLTLAKLNPDEPDDAERMDDLQAKLEQLTEVAKDITKQLESNETTETDLHQLDWLQQTLIESWQTDGVRGRVLFFHHPAYVTEATKWHQAQTLAVRYRLRQVLDAVAATVGDRAQGRPIVDLVLNGHAHCLEYLRTLETGHADANTNWIVCGGSGFSLRRQREEGPDVREFFGQSGVDEERLVARSKLFVGRSGQGSHRRRPYSFIRIDVQAGTPPTFVVRPYIAERFHRQWHDYALDPFTI</sequence>
<dbReference type="InterPro" id="IPR029052">
    <property type="entry name" value="Metallo-depent_PP-like"/>
</dbReference>
<organism evidence="2 3">
    <name type="scientific">Stenomitos frigidus ULC18</name>
    <dbReference type="NCBI Taxonomy" id="2107698"/>
    <lineage>
        <taxon>Bacteria</taxon>
        <taxon>Bacillati</taxon>
        <taxon>Cyanobacteriota</taxon>
        <taxon>Cyanophyceae</taxon>
        <taxon>Leptolyngbyales</taxon>
        <taxon>Leptolyngbyaceae</taxon>
        <taxon>Stenomitos</taxon>
    </lineage>
</organism>